<proteinExistence type="predicted"/>
<reference evidence="1 2" key="1">
    <citation type="submission" date="2014-04" db="EMBL/GenBank/DDBJ databases">
        <authorList>
            <consortium name="DOE Joint Genome Institute"/>
            <person name="Kuo A."/>
            <person name="Kohler A."/>
            <person name="Nagy L.G."/>
            <person name="Floudas D."/>
            <person name="Copeland A."/>
            <person name="Barry K.W."/>
            <person name="Cichocki N."/>
            <person name="Veneault-Fourrey C."/>
            <person name="LaButti K."/>
            <person name="Lindquist E.A."/>
            <person name="Lipzen A."/>
            <person name="Lundell T."/>
            <person name="Morin E."/>
            <person name="Murat C."/>
            <person name="Sun H."/>
            <person name="Tunlid A."/>
            <person name="Henrissat B."/>
            <person name="Grigoriev I.V."/>
            <person name="Hibbett D.S."/>
            <person name="Martin F."/>
            <person name="Nordberg H.P."/>
            <person name="Cantor M.N."/>
            <person name="Hua S.X."/>
        </authorList>
    </citation>
    <scope>NUCLEOTIDE SEQUENCE [LARGE SCALE GENOMIC DNA]</scope>
    <source>
        <strain evidence="1 2">Foug A</strain>
    </source>
</reference>
<dbReference type="HOGENOM" id="CLU_119825_0_0_1"/>
<name>A0A0C3D312_9AGAM</name>
<dbReference type="AlphaFoldDB" id="A0A0C3D312"/>
<protein>
    <recommendedName>
        <fullName evidence="3">hAT-like transposase RNase-H fold domain-containing protein</fullName>
    </recommendedName>
</protein>
<evidence type="ECO:0000313" key="1">
    <source>
        <dbReference type="EMBL" id="KIM50516.1"/>
    </source>
</evidence>
<accession>A0A0C3D312</accession>
<organism evidence="1 2">
    <name type="scientific">Scleroderma citrinum Foug A</name>
    <dbReference type="NCBI Taxonomy" id="1036808"/>
    <lineage>
        <taxon>Eukaryota</taxon>
        <taxon>Fungi</taxon>
        <taxon>Dikarya</taxon>
        <taxon>Basidiomycota</taxon>
        <taxon>Agaricomycotina</taxon>
        <taxon>Agaricomycetes</taxon>
        <taxon>Agaricomycetidae</taxon>
        <taxon>Boletales</taxon>
        <taxon>Sclerodermatineae</taxon>
        <taxon>Sclerodermataceae</taxon>
        <taxon>Scleroderma</taxon>
    </lineage>
</organism>
<dbReference type="InterPro" id="IPR012337">
    <property type="entry name" value="RNaseH-like_sf"/>
</dbReference>
<sequence length="232" mass="27218">LDNAENNDTFIRELEKLLEKRDIPFDAKDHRIQCFPHILNICSGHVVNVLTNAGITEIAEAWVSSLPQDLNDRQTYQEALAQDPIALGHTIVQVMHASIQQRDTFEEYIKEGNNQGYWDIYHNDGRVEHIKIDVLQLIRNVKTWWDSIYYMICHLQYLKEPINRFLNLPNNKDLKKYKLSEMEWNVLRDFKVLLKVRIFLLLFSDTGQLHARFPIKPSGCCHLSICQRCANI</sequence>
<dbReference type="SUPFAM" id="SSF53098">
    <property type="entry name" value="Ribonuclease H-like"/>
    <property type="match status" value="1"/>
</dbReference>
<feature type="non-terminal residue" evidence="1">
    <location>
        <position position="1"/>
    </location>
</feature>
<dbReference type="InParanoid" id="A0A0C3D312"/>
<reference evidence="2" key="2">
    <citation type="submission" date="2015-01" db="EMBL/GenBank/DDBJ databases">
        <title>Evolutionary Origins and Diversification of the Mycorrhizal Mutualists.</title>
        <authorList>
            <consortium name="DOE Joint Genome Institute"/>
            <consortium name="Mycorrhizal Genomics Consortium"/>
            <person name="Kohler A."/>
            <person name="Kuo A."/>
            <person name="Nagy L.G."/>
            <person name="Floudas D."/>
            <person name="Copeland A."/>
            <person name="Barry K.W."/>
            <person name="Cichocki N."/>
            <person name="Veneault-Fourrey C."/>
            <person name="LaButti K."/>
            <person name="Lindquist E.A."/>
            <person name="Lipzen A."/>
            <person name="Lundell T."/>
            <person name="Morin E."/>
            <person name="Murat C."/>
            <person name="Riley R."/>
            <person name="Ohm R."/>
            <person name="Sun H."/>
            <person name="Tunlid A."/>
            <person name="Henrissat B."/>
            <person name="Grigoriev I.V."/>
            <person name="Hibbett D.S."/>
            <person name="Martin F."/>
        </authorList>
    </citation>
    <scope>NUCLEOTIDE SEQUENCE [LARGE SCALE GENOMIC DNA]</scope>
    <source>
        <strain evidence="2">Foug A</strain>
    </source>
</reference>
<gene>
    <name evidence="1" type="ORF">SCLCIDRAFT_145270</name>
</gene>
<evidence type="ECO:0000313" key="2">
    <source>
        <dbReference type="Proteomes" id="UP000053989"/>
    </source>
</evidence>
<dbReference type="EMBL" id="KN822397">
    <property type="protein sequence ID" value="KIM50516.1"/>
    <property type="molecule type" value="Genomic_DNA"/>
</dbReference>
<dbReference type="Proteomes" id="UP000053989">
    <property type="component" value="Unassembled WGS sequence"/>
</dbReference>
<evidence type="ECO:0008006" key="3">
    <source>
        <dbReference type="Google" id="ProtNLM"/>
    </source>
</evidence>
<dbReference type="OrthoDB" id="2790258at2759"/>
<keyword evidence="2" id="KW-1185">Reference proteome</keyword>